<gene>
    <name evidence="2" type="ORF">BDK51DRAFT_47682</name>
</gene>
<evidence type="ECO:0000313" key="3">
    <source>
        <dbReference type="Proteomes" id="UP000269721"/>
    </source>
</evidence>
<sequence>MGDNLENAEIHQRTPYTDIGHRTSRDDQGTRQKRSEVGRTLTIPAWAKSGRSLPESTRAAVSDTRTSLSVGPAILEFGACDWPTPCPTRQHPGHGPTQLAHFAPFASLPLRKENQKGESRRSFGFVSTLFSPHPRACPHAPSHAFTCKTAEPVLSQNKYTELDPLCWSQLAYAQTLTLDLDPARDTLARIDYHRISETEFIERVERPAIPAVIAGAIDGWKAREDWTIEVRI</sequence>
<keyword evidence="3" id="KW-1185">Reference proteome</keyword>
<evidence type="ECO:0000313" key="2">
    <source>
        <dbReference type="EMBL" id="RKO85717.1"/>
    </source>
</evidence>
<organism evidence="2 3">
    <name type="scientific">Blyttiomyces helicus</name>
    <dbReference type="NCBI Taxonomy" id="388810"/>
    <lineage>
        <taxon>Eukaryota</taxon>
        <taxon>Fungi</taxon>
        <taxon>Fungi incertae sedis</taxon>
        <taxon>Chytridiomycota</taxon>
        <taxon>Chytridiomycota incertae sedis</taxon>
        <taxon>Chytridiomycetes</taxon>
        <taxon>Chytridiomycetes incertae sedis</taxon>
        <taxon>Blyttiomyces</taxon>
    </lineage>
</organism>
<name>A0A4V1IQ89_9FUNG</name>
<dbReference type="EMBL" id="KZ998812">
    <property type="protein sequence ID" value="RKO85717.1"/>
    <property type="molecule type" value="Genomic_DNA"/>
</dbReference>
<dbReference type="Proteomes" id="UP000269721">
    <property type="component" value="Unassembled WGS sequence"/>
</dbReference>
<dbReference type="AlphaFoldDB" id="A0A4V1IQ89"/>
<accession>A0A4V1IQ89</accession>
<evidence type="ECO:0000256" key="1">
    <source>
        <dbReference type="SAM" id="MobiDB-lite"/>
    </source>
</evidence>
<feature type="region of interest" description="Disordered" evidence="1">
    <location>
        <begin position="1"/>
        <end position="39"/>
    </location>
</feature>
<feature type="compositionally biased region" description="Basic and acidic residues" evidence="1">
    <location>
        <begin position="19"/>
        <end position="37"/>
    </location>
</feature>
<dbReference type="Gene3D" id="2.60.120.650">
    <property type="entry name" value="Cupin"/>
    <property type="match status" value="1"/>
</dbReference>
<proteinExistence type="predicted"/>
<reference evidence="3" key="1">
    <citation type="journal article" date="2018" name="Nat. Microbiol.">
        <title>Leveraging single-cell genomics to expand the fungal tree of life.</title>
        <authorList>
            <person name="Ahrendt S.R."/>
            <person name="Quandt C.A."/>
            <person name="Ciobanu D."/>
            <person name="Clum A."/>
            <person name="Salamov A."/>
            <person name="Andreopoulos B."/>
            <person name="Cheng J.F."/>
            <person name="Woyke T."/>
            <person name="Pelin A."/>
            <person name="Henrissat B."/>
            <person name="Reynolds N.K."/>
            <person name="Benny G.L."/>
            <person name="Smith M.E."/>
            <person name="James T.Y."/>
            <person name="Grigoriev I.V."/>
        </authorList>
    </citation>
    <scope>NUCLEOTIDE SEQUENCE [LARGE SCALE GENOMIC DNA]</scope>
</reference>
<protein>
    <submittedName>
        <fullName evidence="2">Uncharacterized protein</fullName>
    </submittedName>
</protein>